<dbReference type="HOGENOM" id="CLU_119085_0_0_11"/>
<evidence type="ECO:0000313" key="1">
    <source>
        <dbReference type="EMBL" id="ABS03830.1"/>
    </source>
</evidence>
<evidence type="ECO:0000313" key="2">
    <source>
        <dbReference type="Proteomes" id="UP000001116"/>
    </source>
</evidence>
<dbReference type="SUPFAM" id="SSF141571">
    <property type="entry name" value="Pentapeptide repeat-like"/>
    <property type="match status" value="1"/>
</dbReference>
<proteinExistence type="predicted"/>
<gene>
    <name evidence="1" type="ordered locus">Krad_2350</name>
</gene>
<sequence length="147" mass="15566">MRQAGAVTIEMTRGDRQSFSRASYGQHLHQVSFAGQDLTSVSIPRLLWLERCSFDGADLRQATLDGMHLKLCTLKDANLRGASLRGVSFTGCDLTGADLRDADLHGASFGAVNTGNSSGRTVLSGALLDQAALVDAEVDASTVLPED</sequence>
<name>A6WAJ1_KINRD</name>
<dbReference type="PANTHER" id="PTHR14136">
    <property type="entry name" value="BTB_POZ DOMAIN-CONTAINING PROTEIN KCTD9"/>
    <property type="match status" value="1"/>
</dbReference>
<dbReference type="Pfam" id="PF00805">
    <property type="entry name" value="Pentapeptide"/>
    <property type="match status" value="1"/>
</dbReference>
<reference evidence="2" key="1">
    <citation type="journal article" date="2008" name="PLoS ONE">
        <title>Survival in nuclear waste, extreme resistance, and potential applications gleaned from the genome sequence of Kineococcus radiotolerans SRS30216.</title>
        <authorList>
            <person name="Bagwell C.E."/>
            <person name="Bhat S."/>
            <person name="Hawkins G.M."/>
            <person name="Smith B.W."/>
            <person name="Biswas T."/>
            <person name="Hoover T.R."/>
            <person name="Saunders E."/>
            <person name="Han C.S."/>
            <person name="Tsodikov O.V."/>
            <person name="Shimkets L.J."/>
        </authorList>
    </citation>
    <scope>NUCLEOTIDE SEQUENCE [LARGE SCALE GENOMIC DNA]</scope>
    <source>
        <strain evidence="2">ATCC BAA-149 / DSM 14245 / SRS30216</strain>
    </source>
</reference>
<dbReference type="AlphaFoldDB" id="A6WAJ1"/>
<dbReference type="EMBL" id="CP000750">
    <property type="protein sequence ID" value="ABS03830.1"/>
    <property type="molecule type" value="Genomic_DNA"/>
</dbReference>
<dbReference type="Gene3D" id="2.160.20.80">
    <property type="entry name" value="E3 ubiquitin-protein ligase SopA"/>
    <property type="match status" value="1"/>
</dbReference>
<dbReference type="InterPro" id="IPR051082">
    <property type="entry name" value="Pentapeptide-BTB/POZ_domain"/>
</dbReference>
<dbReference type="KEGG" id="kra:Krad_2350"/>
<dbReference type="eggNOG" id="COG1357">
    <property type="taxonomic scope" value="Bacteria"/>
</dbReference>
<accession>A6WAJ1</accession>
<keyword evidence="2" id="KW-1185">Reference proteome</keyword>
<dbReference type="STRING" id="266940.Krad_2350"/>
<dbReference type="InterPro" id="IPR001646">
    <property type="entry name" value="5peptide_repeat"/>
</dbReference>
<organism evidence="1 2">
    <name type="scientific">Kineococcus radiotolerans (strain ATCC BAA-149 / DSM 14245 / SRS30216)</name>
    <dbReference type="NCBI Taxonomy" id="266940"/>
    <lineage>
        <taxon>Bacteria</taxon>
        <taxon>Bacillati</taxon>
        <taxon>Actinomycetota</taxon>
        <taxon>Actinomycetes</taxon>
        <taxon>Kineosporiales</taxon>
        <taxon>Kineosporiaceae</taxon>
        <taxon>Kineococcus</taxon>
    </lineage>
</organism>
<dbReference type="OrthoDB" id="2579959at2"/>
<dbReference type="Proteomes" id="UP000001116">
    <property type="component" value="Chromosome"/>
</dbReference>
<dbReference type="PANTHER" id="PTHR14136:SF17">
    <property type="entry name" value="BTB_POZ DOMAIN-CONTAINING PROTEIN KCTD9"/>
    <property type="match status" value="1"/>
</dbReference>
<protein>
    <submittedName>
        <fullName evidence="1">Pentapeptide repeat protein</fullName>
    </submittedName>
</protein>